<name>A0ABW4MR14_9BACI</name>
<comment type="caution">
    <text evidence="3">The sequence shown here is derived from an EMBL/GenBank/DDBJ whole genome shotgun (WGS) entry which is preliminary data.</text>
</comment>
<dbReference type="Pfam" id="PF00534">
    <property type="entry name" value="Glycos_transf_1"/>
    <property type="match status" value="1"/>
</dbReference>
<gene>
    <name evidence="3" type="ORF">ACFSFW_15200</name>
</gene>
<proteinExistence type="predicted"/>
<protein>
    <submittedName>
        <fullName evidence="3">Glycosyltransferase</fullName>
        <ecNumber evidence="3">2.4.-.-</ecNumber>
    </submittedName>
</protein>
<keyword evidence="3" id="KW-0808">Transferase</keyword>
<dbReference type="GO" id="GO:0016757">
    <property type="term" value="F:glycosyltransferase activity"/>
    <property type="evidence" value="ECO:0007669"/>
    <property type="project" value="UniProtKB-KW"/>
</dbReference>
<feature type="domain" description="Glycosyltransferase subfamily 4-like N-terminal" evidence="2">
    <location>
        <begin position="22"/>
        <end position="194"/>
    </location>
</feature>
<dbReference type="Gene3D" id="3.40.50.2000">
    <property type="entry name" value="Glycogen Phosphorylase B"/>
    <property type="match status" value="2"/>
</dbReference>
<dbReference type="EC" id="2.4.-.-" evidence="3"/>
<dbReference type="EMBL" id="JBHUEK010000025">
    <property type="protein sequence ID" value="MFD1780011.1"/>
    <property type="molecule type" value="Genomic_DNA"/>
</dbReference>
<evidence type="ECO:0000313" key="3">
    <source>
        <dbReference type="EMBL" id="MFD1780011.1"/>
    </source>
</evidence>
<sequence>MKIVIVPSWYPTENNPLNGIFFKEQAKALQKAGHDVTVLYPEVWTTRMFKASKGKKGVLITHEDGVKTYRLRGYNLIPGRVPFATAIVFYSRLEALYRLYVETEGKPDMLHAHSCLWAGWSVSKLSEKEGIPFVITEHSTAFLRNLIRPYEKKEITYACQKAEYIISVGPGLAKELENYVTKDKIKIIPNIVDIGMFQIDESKLSQSGIFRFFTVAFLQHKKGMDILIQAFAKYFKGKPVELVIGGNGGEREALEFLAKKLSVEKQITFLGELNRERVKEEIQKAHAFVLASRFETFGVVFIEALACGKPIVATACGGPEMIVNEINGKLVHVEDIDGLGQAMQYIQENYHAYDAEYIRNDCVSRFSEESVVTRITKLYKQVFEGAR</sequence>
<accession>A0ABW4MR14</accession>
<dbReference type="InterPro" id="IPR001296">
    <property type="entry name" value="Glyco_trans_1"/>
</dbReference>
<dbReference type="InterPro" id="IPR050194">
    <property type="entry name" value="Glycosyltransferase_grp1"/>
</dbReference>
<dbReference type="Pfam" id="PF13439">
    <property type="entry name" value="Glyco_transf_4"/>
    <property type="match status" value="1"/>
</dbReference>
<dbReference type="PANTHER" id="PTHR45947:SF15">
    <property type="entry name" value="TEICHURONIC ACID BIOSYNTHESIS GLYCOSYLTRANSFERASE TUAC-RELATED"/>
    <property type="match status" value="1"/>
</dbReference>
<organism evidence="3 4">
    <name type="scientific">Fredinandcohnia salidurans</name>
    <dbReference type="NCBI Taxonomy" id="2595041"/>
    <lineage>
        <taxon>Bacteria</taxon>
        <taxon>Bacillati</taxon>
        <taxon>Bacillota</taxon>
        <taxon>Bacilli</taxon>
        <taxon>Bacillales</taxon>
        <taxon>Bacillaceae</taxon>
        <taxon>Fredinandcohnia</taxon>
    </lineage>
</organism>
<reference evidence="4" key="1">
    <citation type="journal article" date="2019" name="Int. J. Syst. Evol. Microbiol.">
        <title>The Global Catalogue of Microorganisms (GCM) 10K type strain sequencing project: providing services to taxonomists for standard genome sequencing and annotation.</title>
        <authorList>
            <consortium name="The Broad Institute Genomics Platform"/>
            <consortium name="The Broad Institute Genome Sequencing Center for Infectious Disease"/>
            <person name="Wu L."/>
            <person name="Ma J."/>
        </authorList>
    </citation>
    <scope>NUCLEOTIDE SEQUENCE [LARGE SCALE GENOMIC DNA]</scope>
    <source>
        <strain evidence="4">CCUG 15531</strain>
    </source>
</reference>
<keyword evidence="3" id="KW-0328">Glycosyltransferase</keyword>
<dbReference type="InterPro" id="IPR028098">
    <property type="entry name" value="Glyco_trans_4-like_N"/>
</dbReference>
<dbReference type="SUPFAM" id="SSF53756">
    <property type="entry name" value="UDP-Glycosyltransferase/glycogen phosphorylase"/>
    <property type="match status" value="1"/>
</dbReference>
<dbReference type="Proteomes" id="UP001597227">
    <property type="component" value="Unassembled WGS sequence"/>
</dbReference>
<dbReference type="PANTHER" id="PTHR45947">
    <property type="entry name" value="SULFOQUINOVOSYL TRANSFERASE SQD2"/>
    <property type="match status" value="1"/>
</dbReference>
<evidence type="ECO:0000259" key="2">
    <source>
        <dbReference type="Pfam" id="PF13439"/>
    </source>
</evidence>
<feature type="domain" description="Glycosyl transferase family 1" evidence="1">
    <location>
        <begin position="207"/>
        <end position="350"/>
    </location>
</feature>
<evidence type="ECO:0000313" key="4">
    <source>
        <dbReference type="Proteomes" id="UP001597227"/>
    </source>
</evidence>
<keyword evidence="4" id="KW-1185">Reference proteome</keyword>
<evidence type="ECO:0000259" key="1">
    <source>
        <dbReference type="Pfam" id="PF00534"/>
    </source>
</evidence>
<dbReference type="RefSeq" id="WP_304216780.1">
    <property type="nucleotide sequence ID" value="NZ_JBHUEK010000025.1"/>
</dbReference>